<evidence type="ECO:0000256" key="2">
    <source>
        <dbReference type="ARBA" id="ARBA00005245"/>
    </source>
</evidence>
<dbReference type="EMBL" id="OZ023713">
    <property type="protein sequence ID" value="CAK9861415.1"/>
    <property type="molecule type" value="Genomic_DNA"/>
</dbReference>
<evidence type="ECO:0000256" key="5">
    <source>
        <dbReference type="ARBA" id="ARBA00022824"/>
    </source>
</evidence>
<feature type="region of interest" description="Disordered" evidence="9">
    <location>
        <begin position="77"/>
        <end position="102"/>
    </location>
</feature>
<evidence type="ECO:0000256" key="3">
    <source>
        <dbReference type="ARBA" id="ARBA00017059"/>
    </source>
</evidence>
<evidence type="ECO:0000313" key="12">
    <source>
        <dbReference type="Proteomes" id="UP001497522"/>
    </source>
</evidence>
<comment type="subcellular location">
    <subcellularLocation>
        <location evidence="1">Endoplasmic reticulum membrane</location>
        <topology evidence="1">Multi-pass membrane protein</topology>
    </subcellularLocation>
</comment>
<dbReference type="InterPro" id="IPR009542">
    <property type="entry name" value="Spc1/SPCS1"/>
</dbReference>
<feature type="transmembrane region" description="Helical" evidence="10">
    <location>
        <begin position="38"/>
        <end position="59"/>
    </location>
</feature>
<evidence type="ECO:0000256" key="4">
    <source>
        <dbReference type="ARBA" id="ARBA00022692"/>
    </source>
</evidence>
<organism evidence="11 12">
    <name type="scientific">Sphagnum jensenii</name>
    <dbReference type="NCBI Taxonomy" id="128206"/>
    <lineage>
        <taxon>Eukaryota</taxon>
        <taxon>Viridiplantae</taxon>
        <taxon>Streptophyta</taxon>
        <taxon>Embryophyta</taxon>
        <taxon>Bryophyta</taxon>
        <taxon>Sphagnophytina</taxon>
        <taxon>Sphagnopsida</taxon>
        <taxon>Sphagnales</taxon>
        <taxon>Sphagnaceae</taxon>
        <taxon>Sphagnum</taxon>
    </lineage>
</organism>
<keyword evidence="6 10" id="KW-1133">Transmembrane helix</keyword>
<accession>A0ABP1AFW0</accession>
<dbReference type="Pfam" id="PF06645">
    <property type="entry name" value="SPC12"/>
    <property type="match status" value="1"/>
</dbReference>
<dbReference type="Proteomes" id="UP001497522">
    <property type="component" value="Chromosome 12"/>
</dbReference>
<reference evidence="11" key="1">
    <citation type="submission" date="2024-03" db="EMBL/GenBank/DDBJ databases">
        <authorList>
            <consortium name="ELIXIR-Norway"/>
            <consortium name="Elixir Norway"/>
        </authorList>
    </citation>
    <scope>NUCLEOTIDE SEQUENCE</scope>
</reference>
<keyword evidence="4 10" id="KW-0812">Transmembrane</keyword>
<proteinExistence type="inferred from homology"/>
<name>A0ABP1AFW0_9BRYO</name>
<evidence type="ECO:0000256" key="1">
    <source>
        <dbReference type="ARBA" id="ARBA00004477"/>
    </source>
</evidence>
<keyword evidence="12" id="KW-1185">Reference proteome</keyword>
<evidence type="ECO:0000313" key="11">
    <source>
        <dbReference type="EMBL" id="CAK9861415.1"/>
    </source>
</evidence>
<gene>
    <name evidence="11" type="ORF">CSSPJE1EN2_LOCUS4410</name>
</gene>
<feature type="transmembrane region" description="Helical" evidence="10">
    <location>
        <begin position="12"/>
        <end position="32"/>
    </location>
</feature>
<sequence>MNWQGQKLSEHLMQYLLLGSAIIAFLAGYLTSSYSTMLWTYLVGVIVTFLVTVPDWPFYNRKPLHWLEPMYADMPSTRQINKSKQQPPPSSGKKAAKPQGKR</sequence>
<keyword evidence="7 10" id="KW-0472">Membrane</keyword>
<comment type="function">
    <text evidence="8">Component of the signal peptidase complex (SPC) which catalyzes the cleavage of N-terminal signal sequences from nascent proteins as they are translocated into the lumen of the endoplasmic reticulum. Dispensable for SPC enzymatic activity.</text>
</comment>
<dbReference type="PANTHER" id="PTHR13202:SF0">
    <property type="entry name" value="SIGNAL PEPTIDASE COMPLEX SUBUNIT 1"/>
    <property type="match status" value="1"/>
</dbReference>
<evidence type="ECO:0000256" key="9">
    <source>
        <dbReference type="SAM" id="MobiDB-lite"/>
    </source>
</evidence>
<dbReference type="PANTHER" id="PTHR13202">
    <property type="entry name" value="MICROSOMAL SIGNAL PEPTIDASE 12 KDA SUBUNIT"/>
    <property type="match status" value="1"/>
</dbReference>
<evidence type="ECO:0000256" key="6">
    <source>
        <dbReference type="ARBA" id="ARBA00022989"/>
    </source>
</evidence>
<keyword evidence="5" id="KW-0256">Endoplasmic reticulum</keyword>
<protein>
    <recommendedName>
        <fullName evidence="3">Signal peptidase complex subunit 1</fullName>
    </recommendedName>
</protein>
<evidence type="ECO:0000256" key="8">
    <source>
        <dbReference type="ARBA" id="ARBA00045204"/>
    </source>
</evidence>
<evidence type="ECO:0000256" key="7">
    <source>
        <dbReference type="ARBA" id="ARBA00023136"/>
    </source>
</evidence>
<evidence type="ECO:0000256" key="10">
    <source>
        <dbReference type="SAM" id="Phobius"/>
    </source>
</evidence>
<comment type="similarity">
    <text evidence="2">Belongs to the SPCS1 family.</text>
</comment>